<evidence type="ECO:0000313" key="1">
    <source>
        <dbReference type="EMBL" id="MCW4164000.1"/>
    </source>
</evidence>
<protein>
    <recommendedName>
        <fullName evidence="4">HTH HARE-type domain-containing protein</fullName>
    </recommendedName>
</protein>
<proteinExistence type="predicted"/>
<comment type="caution">
    <text evidence="2">The sequence shown here is derived from an EMBL/GenBank/DDBJ whole genome shotgun (WGS) entry which is preliminary data.</text>
</comment>
<dbReference type="AlphaFoldDB" id="A0A3R6I297"/>
<sequence>MRQQKYTQAQQVIDTLRTTGGYATLGDLYHLVDTKSWATKTPNESIRRIVQQSNEIFKIQPGLWALEECREEVMRKFDICPKEEKSIEQFTHGYYQGLIIEIGNMKHYATYVPAQDQNRKFLEKPLKDICTTIHIPDFSYENLTDRARTVDVIWFNERKMPNSFFEVEHSTDIQNSITKFCDLQDFNSRFLIVAPQNRKEQFDKVMSRTAFKEVKERVAFHSYESIYKQYELMCIARASEGFI</sequence>
<dbReference type="EMBL" id="QRKB01000070">
    <property type="protein sequence ID" value="RHH75207.1"/>
    <property type="molecule type" value="Genomic_DNA"/>
</dbReference>
<reference evidence="2 3" key="1">
    <citation type="submission" date="2018-08" db="EMBL/GenBank/DDBJ databases">
        <title>A genome reference for cultivated species of the human gut microbiota.</title>
        <authorList>
            <person name="Zou Y."/>
            <person name="Xue W."/>
            <person name="Luo G."/>
        </authorList>
    </citation>
    <scope>NUCLEOTIDE SEQUENCE [LARGE SCALE GENOMIC DNA]</scope>
    <source>
        <strain evidence="2 3">AM16-54</strain>
    </source>
</reference>
<dbReference type="Proteomes" id="UP000284548">
    <property type="component" value="Unassembled WGS sequence"/>
</dbReference>
<name>A0A3R6I297_9BACT</name>
<gene>
    <name evidence="2" type="ORF">DW192_15410</name>
    <name evidence="1" type="ORF">ONS98_01915</name>
</gene>
<dbReference type="Proteomes" id="UP001209476">
    <property type="component" value="Unassembled WGS sequence"/>
</dbReference>
<reference evidence="1" key="2">
    <citation type="submission" date="2022-11" db="EMBL/GenBank/DDBJ databases">
        <title>Genomic repertoires linked with pathogenic potency of arthritogenic Prevotella copri isolated from the gut of rheumatoid arthritis patients.</title>
        <authorList>
            <person name="Nii T."/>
            <person name="Maeda Y."/>
            <person name="Motooka D."/>
            <person name="Naito M."/>
            <person name="Matsumoto Y."/>
            <person name="Ogawa T."/>
            <person name="Oguro-Igashira E."/>
            <person name="Kishikawa T."/>
            <person name="Yamashita M."/>
            <person name="Koizumi S."/>
            <person name="Kurakawa T."/>
            <person name="Okumura R."/>
            <person name="Kayama H."/>
            <person name="Murakami M."/>
            <person name="Sakaguchi T."/>
            <person name="Das B."/>
            <person name="Nakamura S."/>
            <person name="Okada Y."/>
            <person name="Kumanogoh A."/>
            <person name="Takeda K."/>
        </authorList>
    </citation>
    <scope>NUCLEOTIDE SEQUENCE</scope>
    <source>
        <strain evidence="1">RA-N001-16</strain>
    </source>
</reference>
<evidence type="ECO:0008006" key="4">
    <source>
        <dbReference type="Google" id="ProtNLM"/>
    </source>
</evidence>
<evidence type="ECO:0000313" key="3">
    <source>
        <dbReference type="Proteomes" id="UP000284548"/>
    </source>
</evidence>
<dbReference type="RefSeq" id="WP_118255869.1">
    <property type="nucleotide sequence ID" value="NZ_JAPDUL010000001.1"/>
</dbReference>
<evidence type="ECO:0000313" key="2">
    <source>
        <dbReference type="EMBL" id="RHH75207.1"/>
    </source>
</evidence>
<organism evidence="2 3">
    <name type="scientific">Segatella copri</name>
    <dbReference type="NCBI Taxonomy" id="165179"/>
    <lineage>
        <taxon>Bacteria</taxon>
        <taxon>Pseudomonadati</taxon>
        <taxon>Bacteroidota</taxon>
        <taxon>Bacteroidia</taxon>
        <taxon>Bacteroidales</taxon>
        <taxon>Prevotellaceae</taxon>
        <taxon>Segatella</taxon>
    </lineage>
</organism>
<dbReference type="EMBL" id="JAPDUM010000001">
    <property type="protein sequence ID" value="MCW4164000.1"/>
    <property type="molecule type" value="Genomic_DNA"/>
</dbReference>
<accession>A0A3R6I297</accession>